<feature type="binding site" evidence="9">
    <location>
        <position position="62"/>
    </location>
    <ligand>
        <name>substrate</name>
    </ligand>
</feature>
<comment type="pathway">
    <text evidence="1 9">Amino-acid biosynthesis; L-arginine biosynthesis; N(2)-acetyl-L-ornithine from L-glutamate: step 2/4.</text>
</comment>
<feature type="site" description="Transition state stabilizer" evidence="9">
    <location>
        <position position="223"/>
    </location>
</feature>
<gene>
    <name evidence="9 11" type="primary">argB</name>
    <name evidence="11" type="ORF">GCM10007940_21570</name>
</gene>
<dbReference type="HAMAP" id="MF_00082">
    <property type="entry name" value="ArgB"/>
    <property type="match status" value="1"/>
</dbReference>
<feature type="binding site" evidence="9">
    <location>
        <begin position="40"/>
        <end position="41"/>
    </location>
    <ligand>
        <name>substrate</name>
    </ligand>
</feature>
<reference evidence="11" key="1">
    <citation type="journal article" date="2014" name="Int. J. Syst. Evol. Microbiol.">
        <title>Complete genome sequence of Corynebacterium casei LMG S-19264T (=DSM 44701T), isolated from a smear-ripened cheese.</title>
        <authorList>
            <consortium name="US DOE Joint Genome Institute (JGI-PGF)"/>
            <person name="Walter F."/>
            <person name="Albersmeier A."/>
            <person name="Kalinowski J."/>
            <person name="Ruckert C."/>
        </authorList>
    </citation>
    <scope>NUCLEOTIDE SEQUENCE</scope>
    <source>
        <strain evidence="11">NBRC 108769</strain>
    </source>
</reference>
<dbReference type="InterPro" id="IPR036393">
    <property type="entry name" value="AceGlu_kinase-like_sf"/>
</dbReference>
<dbReference type="GO" id="GO:0005737">
    <property type="term" value="C:cytoplasm"/>
    <property type="evidence" value="ECO:0007669"/>
    <property type="project" value="UniProtKB-SubCell"/>
</dbReference>
<organism evidence="11 12">
    <name type="scientific">Portibacter lacus</name>
    <dbReference type="NCBI Taxonomy" id="1099794"/>
    <lineage>
        <taxon>Bacteria</taxon>
        <taxon>Pseudomonadati</taxon>
        <taxon>Bacteroidota</taxon>
        <taxon>Saprospiria</taxon>
        <taxon>Saprospirales</taxon>
        <taxon>Haliscomenobacteraceae</taxon>
        <taxon>Portibacter</taxon>
    </lineage>
</organism>
<evidence type="ECO:0000313" key="12">
    <source>
        <dbReference type="Proteomes" id="UP001156666"/>
    </source>
</evidence>
<evidence type="ECO:0000313" key="11">
    <source>
        <dbReference type="EMBL" id="GLR17542.1"/>
    </source>
</evidence>
<accession>A0AA37SQ52</accession>
<dbReference type="PIRSF" id="PIRSF000728">
    <property type="entry name" value="NAGK"/>
    <property type="match status" value="1"/>
</dbReference>
<dbReference type="SUPFAM" id="SSF53633">
    <property type="entry name" value="Carbamate kinase-like"/>
    <property type="match status" value="1"/>
</dbReference>
<evidence type="ECO:0000256" key="2">
    <source>
        <dbReference type="ARBA" id="ARBA00022571"/>
    </source>
</evidence>
<evidence type="ECO:0000256" key="6">
    <source>
        <dbReference type="ARBA" id="ARBA00022777"/>
    </source>
</evidence>
<feature type="binding site" evidence="9">
    <location>
        <position position="157"/>
    </location>
    <ligand>
        <name>substrate</name>
    </ligand>
</feature>
<comment type="catalytic activity">
    <reaction evidence="8 9">
        <text>N-acetyl-L-glutamate + ATP = N-acetyl-L-glutamyl 5-phosphate + ADP</text>
        <dbReference type="Rhea" id="RHEA:14629"/>
        <dbReference type="ChEBI" id="CHEBI:30616"/>
        <dbReference type="ChEBI" id="CHEBI:44337"/>
        <dbReference type="ChEBI" id="CHEBI:57936"/>
        <dbReference type="ChEBI" id="CHEBI:456216"/>
        <dbReference type="EC" id="2.7.2.8"/>
    </reaction>
</comment>
<protein>
    <recommendedName>
        <fullName evidence="9">Acetylglutamate kinase</fullName>
        <ecNumber evidence="9">2.7.2.8</ecNumber>
    </recommendedName>
    <alternativeName>
        <fullName evidence="9">N-acetyl-L-glutamate 5-phosphotransferase</fullName>
    </alternativeName>
    <alternativeName>
        <fullName evidence="9">NAG kinase</fullName>
        <shortName evidence="9">NAGK</shortName>
    </alternativeName>
</protein>
<evidence type="ECO:0000256" key="3">
    <source>
        <dbReference type="ARBA" id="ARBA00022605"/>
    </source>
</evidence>
<keyword evidence="9" id="KW-0963">Cytoplasm</keyword>
<keyword evidence="4 9" id="KW-0808">Transferase</keyword>
<dbReference type="InterPro" id="IPR037528">
    <property type="entry name" value="ArgB"/>
</dbReference>
<comment type="function">
    <text evidence="9">Catalyzes the ATP-dependent phosphorylation of N-acetyl-L-glutamate.</text>
</comment>
<keyword evidence="7 9" id="KW-0067">ATP-binding</keyword>
<dbReference type="CDD" id="cd04238">
    <property type="entry name" value="AAK_NAGK-like"/>
    <property type="match status" value="1"/>
</dbReference>
<evidence type="ECO:0000256" key="8">
    <source>
        <dbReference type="ARBA" id="ARBA00048141"/>
    </source>
</evidence>
<dbReference type="RefSeq" id="WP_235291210.1">
    <property type="nucleotide sequence ID" value="NZ_BSOH01000014.1"/>
</dbReference>
<dbReference type="GO" id="GO:0042450">
    <property type="term" value="P:L-arginine biosynthetic process via ornithine"/>
    <property type="evidence" value="ECO:0007669"/>
    <property type="project" value="UniProtKB-UniRule"/>
</dbReference>
<proteinExistence type="inferred from homology"/>
<dbReference type="NCBIfam" id="TIGR00761">
    <property type="entry name" value="argB"/>
    <property type="match status" value="1"/>
</dbReference>
<reference evidence="11" key="2">
    <citation type="submission" date="2023-01" db="EMBL/GenBank/DDBJ databases">
        <title>Draft genome sequence of Portibacter lacus strain NBRC 108769.</title>
        <authorList>
            <person name="Sun Q."/>
            <person name="Mori K."/>
        </authorList>
    </citation>
    <scope>NUCLEOTIDE SEQUENCE</scope>
    <source>
        <strain evidence="11">NBRC 108769</strain>
    </source>
</reference>
<keyword evidence="2 9" id="KW-0055">Arginine biosynthesis</keyword>
<dbReference type="InterPro" id="IPR004662">
    <property type="entry name" value="AcgluKinase_fam"/>
</dbReference>
<name>A0AA37SQ52_9BACT</name>
<keyword evidence="5 9" id="KW-0547">Nucleotide-binding</keyword>
<evidence type="ECO:0000259" key="10">
    <source>
        <dbReference type="Pfam" id="PF00696"/>
    </source>
</evidence>
<keyword evidence="12" id="KW-1185">Reference proteome</keyword>
<dbReference type="GO" id="GO:0003991">
    <property type="term" value="F:acetylglutamate kinase activity"/>
    <property type="evidence" value="ECO:0007669"/>
    <property type="project" value="UniProtKB-UniRule"/>
</dbReference>
<dbReference type="GO" id="GO:0005524">
    <property type="term" value="F:ATP binding"/>
    <property type="evidence" value="ECO:0007669"/>
    <property type="project" value="UniProtKB-UniRule"/>
</dbReference>
<evidence type="ECO:0000256" key="1">
    <source>
        <dbReference type="ARBA" id="ARBA00004828"/>
    </source>
</evidence>
<comment type="similarity">
    <text evidence="9">Belongs to the acetylglutamate kinase family. ArgB subfamily.</text>
</comment>
<feature type="domain" description="Aspartate/glutamate/uridylate kinase" evidence="10">
    <location>
        <begin position="6"/>
        <end position="241"/>
    </location>
</feature>
<dbReference type="AlphaFoldDB" id="A0AA37SQ52"/>
<keyword evidence="6 9" id="KW-0418">Kinase</keyword>
<dbReference type="Gene3D" id="3.40.1160.10">
    <property type="entry name" value="Acetylglutamate kinase-like"/>
    <property type="match status" value="1"/>
</dbReference>
<comment type="subcellular location">
    <subcellularLocation>
        <location evidence="9">Cytoplasm</location>
    </subcellularLocation>
</comment>
<dbReference type="PANTHER" id="PTHR23342">
    <property type="entry name" value="N-ACETYLGLUTAMATE SYNTHASE"/>
    <property type="match status" value="1"/>
</dbReference>
<comment type="caution">
    <text evidence="11">The sequence shown here is derived from an EMBL/GenBank/DDBJ whole genome shotgun (WGS) entry which is preliminary data.</text>
</comment>
<dbReference type="InterPro" id="IPR001048">
    <property type="entry name" value="Asp/Glu/Uridylate_kinase"/>
</dbReference>
<keyword evidence="3 9" id="KW-0028">Amino-acid biosynthesis</keyword>
<feature type="site" description="Transition state stabilizer" evidence="9">
    <location>
        <position position="8"/>
    </location>
</feature>
<evidence type="ECO:0000256" key="5">
    <source>
        <dbReference type="ARBA" id="ARBA00022741"/>
    </source>
</evidence>
<evidence type="ECO:0000256" key="9">
    <source>
        <dbReference type="HAMAP-Rule" id="MF_00082"/>
    </source>
</evidence>
<dbReference type="Proteomes" id="UP001156666">
    <property type="component" value="Unassembled WGS sequence"/>
</dbReference>
<dbReference type="EC" id="2.7.2.8" evidence="9"/>
<evidence type="ECO:0000256" key="7">
    <source>
        <dbReference type="ARBA" id="ARBA00022840"/>
    </source>
</evidence>
<evidence type="ECO:0000256" key="4">
    <source>
        <dbReference type="ARBA" id="ARBA00022679"/>
    </source>
</evidence>
<dbReference type="PANTHER" id="PTHR23342:SF0">
    <property type="entry name" value="N-ACETYLGLUTAMATE SYNTHASE, MITOCHONDRIAL"/>
    <property type="match status" value="1"/>
</dbReference>
<dbReference type="Pfam" id="PF00696">
    <property type="entry name" value="AA_kinase"/>
    <property type="match status" value="1"/>
</dbReference>
<sequence length="258" mass="27789">MKSISIIKIGGKVINDAAKLSEALDSFCKIPGGKILIHGGGSEASSMAKKMDVPVTMIEGRRITDDAMLEIVTMIYAGKVNKNIVAQLQARNCNALGLSGADGNTIESVRRPVKEIDYGNVGDVKNVNGVAIANLLKGGFVPVFCALTHDGKGNMLNTNADTIASEIAKTLAKSYQVKLCYTFELKGVLQNFEDKNSVIPLIKGDEFQDMKAQKVVNEGMIPKIHNALEASKNGVQKVFICQYSNMNQAETGTQLCYQ</sequence>
<dbReference type="EMBL" id="BSOH01000014">
    <property type="protein sequence ID" value="GLR17542.1"/>
    <property type="molecule type" value="Genomic_DNA"/>
</dbReference>